<evidence type="ECO:0000313" key="3">
    <source>
        <dbReference type="Proteomes" id="UP000199476"/>
    </source>
</evidence>
<protein>
    <recommendedName>
        <fullName evidence="4">Methyl-accepting chemotaxis protein</fullName>
    </recommendedName>
</protein>
<gene>
    <name evidence="2" type="ORF">SAMN04488692_1408</name>
</gene>
<sequence>MVEMIEGNVANTEEVSASSDELENMARQLNQLVGEFDLKNR</sequence>
<keyword evidence="3" id="KW-1185">Reference proteome</keyword>
<evidence type="ECO:0000256" key="1">
    <source>
        <dbReference type="SAM" id="MobiDB-lite"/>
    </source>
</evidence>
<dbReference type="RefSeq" id="WP_268762270.1">
    <property type="nucleotide sequence ID" value="NZ_FNGO01000040.1"/>
</dbReference>
<feature type="compositionally biased region" description="Polar residues" evidence="1">
    <location>
        <begin position="9"/>
        <end position="19"/>
    </location>
</feature>
<evidence type="ECO:0008006" key="4">
    <source>
        <dbReference type="Google" id="ProtNLM"/>
    </source>
</evidence>
<dbReference type="AlphaFoldDB" id="A0A1G9TII3"/>
<reference evidence="2 3" key="1">
    <citation type="submission" date="2016-10" db="EMBL/GenBank/DDBJ databases">
        <authorList>
            <person name="de Groot N.N."/>
        </authorList>
    </citation>
    <scope>NUCLEOTIDE SEQUENCE [LARGE SCALE GENOMIC DNA]</scope>
    <source>
        <strain evidence="2 3">SLAS-1</strain>
    </source>
</reference>
<accession>A0A1G9TII3</accession>
<dbReference type="EMBL" id="FNGO01000040">
    <property type="protein sequence ID" value="SDM47460.1"/>
    <property type="molecule type" value="Genomic_DNA"/>
</dbReference>
<name>A0A1G9TII3_9FIRM</name>
<proteinExistence type="predicted"/>
<evidence type="ECO:0000313" key="2">
    <source>
        <dbReference type="EMBL" id="SDM47460.1"/>
    </source>
</evidence>
<feature type="region of interest" description="Disordered" evidence="1">
    <location>
        <begin position="1"/>
        <end position="20"/>
    </location>
</feature>
<organism evidence="2 3">
    <name type="scientific">Halarsenatibacter silvermanii</name>
    <dbReference type="NCBI Taxonomy" id="321763"/>
    <lineage>
        <taxon>Bacteria</taxon>
        <taxon>Bacillati</taxon>
        <taxon>Bacillota</taxon>
        <taxon>Clostridia</taxon>
        <taxon>Halanaerobiales</taxon>
        <taxon>Halarsenatibacteraceae</taxon>
        <taxon>Halarsenatibacter</taxon>
    </lineage>
</organism>
<dbReference type="Proteomes" id="UP000199476">
    <property type="component" value="Unassembled WGS sequence"/>
</dbReference>